<evidence type="ECO:0000313" key="3">
    <source>
        <dbReference type="EMBL" id="RXS95548.1"/>
    </source>
</evidence>
<evidence type="ECO:0000256" key="1">
    <source>
        <dbReference type="SAM" id="MobiDB-lite"/>
    </source>
</evidence>
<proteinExistence type="predicted"/>
<evidence type="ECO:0000256" key="2">
    <source>
        <dbReference type="SAM" id="SignalP"/>
    </source>
</evidence>
<dbReference type="EMBL" id="SDMK01000002">
    <property type="protein sequence ID" value="RXS95548.1"/>
    <property type="molecule type" value="Genomic_DNA"/>
</dbReference>
<organism evidence="3 4">
    <name type="scientific">Silvibacterium dinghuense</name>
    <dbReference type="NCBI Taxonomy" id="1560006"/>
    <lineage>
        <taxon>Bacteria</taxon>
        <taxon>Pseudomonadati</taxon>
        <taxon>Acidobacteriota</taxon>
        <taxon>Terriglobia</taxon>
        <taxon>Terriglobales</taxon>
        <taxon>Acidobacteriaceae</taxon>
        <taxon>Silvibacterium</taxon>
    </lineage>
</organism>
<dbReference type="Proteomes" id="UP000290253">
    <property type="component" value="Unassembled WGS sequence"/>
</dbReference>
<feature type="chain" id="PRO_5020353701" description="TrbI/VirB10 family protein" evidence="2">
    <location>
        <begin position="29"/>
        <end position="283"/>
    </location>
</feature>
<protein>
    <recommendedName>
        <fullName evidence="5">TrbI/VirB10 family protein</fullName>
    </recommendedName>
</protein>
<feature type="region of interest" description="Disordered" evidence="1">
    <location>
        <begin position="256"/>
        <end position="283"/>
    </location>
</feature>
<name>A0A4Q1SF78_9BACT</name>
<reference evidence="3 4" key="1">
    <citation type="journal article" date="2016" name="Int. J. Syst. Evol. Microbiol.">
        <title>Acidipila dinghuensis sp. nov., an acidobacterium isolated from forest soil.</title>
        <authorList>
            <person name="Jiang Y.W."/>
            <person name="Wang J."/>
            <person name="Chen M.H."/>
            <person name="Lv Y.Y."/>
            <person name="Qiu L.H."/>
        </authorList>
    </citation>
    <scope>NUCLEOTIDE SEQUENCE [LARGE SCALE GENOMIC DNA]</scope>
    <source>
        <strain evidence="3 4">DHOF10</strain>
    </source>
</reference>
<dbReference type="OrthoDB" id="120738at2"/>
<gene>
    <name evidence="3" type="ORF">ESZ00_13345</name>
</gene>
<evidence type="ECO:0000313" key="4">
    <source>
        <dbReference type="Proteomes" id="UP000290253"/>
    </source>
</evidence>
<dbReference type="AlphaFoldDB" id="A0A4Q1SF78"/>
<keyword evidence="2" id="KW-0732">Signal</keyword>
<accession>A0A4Q1SF78</accession>
<evidence type="ECO:0008006" key="5">
    <source>
        <dbReference type="Google" id="ProtNLM"/>
    </source>
</evidence>
<feature type="compositionally biased region" description="Polar residues" evidence="1">
    <location>
        <begin position="271"/>
        <end position="283"/>
    </location>
</feature>
<comment type="caution">
    <text evidence="3">The sequence shown here is derived from an EMBL/GenBank/DDBJ whole genome shotgun (WGS) entry which is preliminary data.</text>
</comment>
<feature type="signal peptide" evidence="2">
    <location>
        <begin position="1"/>
        <end position="28"/>
    </location>
</feature>
<dbReference type="RefSeq" id="WP_129208745.1">
    <property type="nucleotide sequence ID" value="NZ_BMGU01000004.1"/>
</dbReference>
<sequence length="283" mass="28142">MTHPARTVSRLPLLVLGSCLFAAPLALAQSAPVATSAAASPAAPVAPAVAAPAPASGQTFVIPAGTKIPLTLKSAISTSTAKAGDAVYLSSDFPVIEAGRVVIPAGVFVQGYIDGVERGGKVKGRAQIMMHFVSMAFPNGVVISLPGAVDNVPGAQNAQVKDKEGLIESKNSKTDDAKTVGGATLAGAGVGGMVGWAAGSPGLGLGVGAGAGAAAGVVEMFMKHGADITFPAGTNVTMVMQRPLQVEEQQLQGMSNLTGYEGPVTTPVGAAQNTLPKPQPQAN</sequence>
<keyword evidence="4" id="KW-1185">Reference proteome</keyword>